<evidence type="ECO:0000313" key="5">
    <source>
        <dbReference type="EMBL" id="KAK7691531.1"/>
    </source>
</evidence>
<dbReference type="GO" id="GO:0006508">
    <property type="term" value="P:proteolysis"/>
    <property type="evidence" value="ECO:0007669"/>
    <property type="project" value="UniProtKB-KW"/>
</dbReference>
<evidence type="ECO:0000313" key="6">
    <source>
        <dbReference type="Proteomes" id="UP001385951"/>
    </source>
</evidence>
<name>A0AAW0GPU8_9APHY</name>
<comment type="caution">
    <text evidence="5">The sequence shown here is derived from an EMBL/GenBank/DDBJ whole genome shotgun (WGS) entry which is preliminary data.</text>
</comment>
<keyword evidence="2" id="KW-0645">Protease</keyword>
<keyword evidence="6" id="KW-1185">Reference proteome</keyword>
<protein>
    <recommendedName>
        <fullName evidence="7">Peptidase C15, pyroglutamyl peptidase I-like protein</fullName>
    </recommendedName>
</protein>
<dbReference type="EMBL" id="JASBNA010000005">
    <property type="protein sequence ID" value="KAK7691531.1"/>
    <property type="molecule type" value="Genomic_DNA"/>
</dbReference>
<dbReference type="InterPro" id="IPR016125">
    <property type="entry name" value="Peptidase_C15-like"/>
</dbReference>
<organism evidence="5 6">
    <name type="scientific">Cerrena zonata</name>
    <dbReference type="NCBI Taxonomy" id="2478898"/>
    <lineage>
        <taxon>Eukaryota</taxon>
        <taxon>Fungi</taxon>
        <taxon>Dikarya</taxon>
        <taxon>Basidiomycota</taxon>
        <taxon>Agaricomycotina</taxon>
        <taxon>Agaricomycetes</taxon>
        <taxon>Polyporales</taxon>
        <taxon>Cerrenaceae</taxon>
        <taxon>Cerrena</taxon>
    </lineage>
</organism>
<gene>
    <name evidence="5" type="ORF">QCA50_004930</name>
</gene>
<dbReference type="Gene3D" id="3.40.630.20">
    <property type="entry name" value="Peptidase C15, pyroglutamyl peptidase I-like"/>
    <property type="match status" value="1"/>
</dbReference>
<dbReference type="PANTHER" id="PTHR23402">
    <property type="entry name" value="PROTEASE FAMILY C15 PYROGLUTAMYL-PEPTIDASE I-RELATED"/>
    <property type="match status" value="1"/>
</dbReference>
<reference evidence="5 6" key="1">
    <citation type="submission" date="2022-09" db="EMBL/GenBank/DDBJ databases">
        <authorList>
            <person name="Palmer J.M."/>
        </authorList>
    </citation>
    <scope>NUCLEOTIDE SEQUENCE [LARGE SCALE GENOMIC DNA]</scope>
    <source>
        <strain evidence="5 6">DSM 7382</strain>
    </source>
</reference>
<dbReference type="PANTHER" id="PTHR23402:SF1">
    <property type="entry name" value="PYROGLUTAMYL-PEPTIDASE I"/>
    <property type="match status" value="1"/>
</dbReference>
<evidence type="ECO:0000256" key="2">
    <source>
        <dbReference type="ARBA" id="ARBA00022670"/>
    </source>
</evidence>
<dbReference type="Proteomes" id="UP001385951">
    <property type="component" value="Unassembled WGS sequence"/>
</dbReference>
<dbReference type="InterPro" id="IPR036440">
    <property type="entry name" value="Peptidase_C15-like_sf"/>
</dbReference>
<keyword evidence="3" id="KW-0378">Hydrolase</keyword>
<dbReference type="AlphaFoldDB" id="A0AAW0GPU8"/>
<evidence type="ECO:0000256" key="3">
    <source>
        <dbReference type="ARBA" id="ARBA00022801"/>
    </source>
</evidence>
<sequence>MPSTSNHEGRVLQVLITGFGAFRNYEDNPSWLAVRGLHGARLDLSTTPEFNPGPESSNPVSTSGAAVAHIQCIQVPVHYGSILDIVPRLHGSKKPYSPHAEKWFDERCDDTGLAGEEGKHYPNGYRIEHPEDGFDVIIHVGVGKTGALRVETLGHKVGYKHEDAREDLAPEVIQANIAADSDTNGKGLSDDYSQIEYDPSVANEELFKDGKLRGFGEGYEAFHLEERTTVNVPDIVERLKQQGMGGNVCQSENAGRYLCDFIFYCSLCEAKRRSKQGVKKASVLFLHVPPIDKDLSTESCTSAIRCIAWYLATAQTS</sequence>
<evidence type="ECO:0000256" key="1">
    <source>
        <dbReference type="ARBA" id="ARBA00006641"/>
    </source>
</evidence>
<proteinExistence type="inferred from homology"/>
<evidence type="ECO:0000256" key="4">
    <source>
        <dbReference type="ARBA" id="ARBA00022807"/>
    </source>
</evidence>
<accession>A0AAW0GPU8</accession>
<dbReference type="SUPFAM" id="SSF53182">
    <property type="entry name" value="Pyrrolidone carboxyl peptidase (pyroglutamate aminopeptidase)"/>
    <property type="match status" value="1"/>
</dbReference>
<evidence type="ECO:0008006" key="7">
    <source>
        <dbReference type="Google" id="ProtNLM"/>
    </source>
</evidence>
<dbReference type="GO" id="GO:0008234">
    <property type="term" value="F:cysteine-type peptidase activity"/>
    <property type="evidence" value="ECO:0007669"/>
    <property type="project" value="UniProtKB-KW"/>
</dbReference>
<dbReference type="Pfam" id="PF01470">
    <property type="entry name" value="Peptidase_C15"/>
    <property type="match status" value="1"/>
</dbReference>
<comment type="similarity">
    <text evidence="1">Belongs to the peptidase C15 family.</text>
</comment>
<keyword evidence="4" id="KW-0788">Thiol protease</keyword>